<reference evidence="1" key="1">
    <citation type="submission" date="2013-07" db="EMBL/GenBank/DDBJ databases">
        <title>The genome of an arbuscular mycorrhizal fungus provides insights into the evolution of the oldest plant symbiosis.</title>
        <authorList>
            <consortium name="DOE Joint Genome Institute"/>
            <person name="Tisserant E."/>
            <person name="Malbreil M."/>
            <person name="Kuo A."/>
            <person name="Kohler A."/>
            <person name="Symeonidi A."/>
            <person name="Balestrini R."/>
            <person name="Charron P."/>
            <person name="Duensing N."/>
            <person name="Frei-dit-Frey N."/>
            <person name="Gianinazzi-Pearson V."/>
            <person name="Gilbert B."/>
            <person name="Handa Y."/>
            <person name="Hijri M."/>
            <person name="Kaul R."/>
            <person name="Kawaguchi M."/>
            <person name="Krajinski F."/>
            <person name="Lammers P."/>
            <person name="Lapierre D."/>
            <person name="Masclaux F.G."/>
            <person name="Murat C."/>
            <person name="Morin E."/>
            <person name="Ndikumana S."/>
            <person name="Pagni M."/>
            <person name="Petitpierre D."/>
            <person name="Requena N."/>
            <person name="Rosikiewicz P."/>
            <person name="Riley R."/>
            <person name="Saito K."/>
            <person name="San Clemente H."/>
            <person name="Shapiro H."/>
            <person name="van Tuinen D."/>
            <person name="Becard G."/>
            <person name="Bonfante P."/>
            <person name="Paszkowski U."/>
            <person name="Shachar-Hill Y."/>
            <person name="Young J.P."/>
            <person name="Sanders I.R."/>
            <person name="Henrissat B."/>
            <person name="Rensing S.A."/>
            <person name="Grigoriev I.V."/>
            <person name="Corradi N."/>
            <person name="Roux C."/>
            <person name="Martin F."/>
        </authorList>
    </citation>
    <scope>NUCLEOTIDE SEQUENCE</scope>
    <source>
        <strain evidence="1">DAOM 197198</strain>
    </source>
</reference>
<dbReference type="AlphaFoldDB" id="U9UA96"/>
<accession>U9UA96</accession>
<name>U9UA96_RHIID</name>
<dbReference type="HOGENOM" id="CLU_2387295_0_0_1"/>
<dbReference type="EMBL" id="KI280277">
    <property type="protein sequence ID" value="ESA17339.1"/>
    <property type="molecule type" value="Genomic_DNA"/>
</dbReference>
<evidence type="ECO:0000313" key="1">
    <source>
        <dbReference type="EMBL" id="ESA17339.1"/>
    </source>
</evidence>
<proteinExistence type="predicted"/>
<organism evidence="1">
    <name type="scientific">Rhizophagus irregularis (strain DAOM 181602 / DAOM 197198 / MUCL 43194)</name>
    <name type="common">Arbuscular mycorrhizal fungus</name>
    <name type="synonym">Glomus intraradices</name>
    <dbReference type="NCBI Taxonomy" id="747089"/>
    <lineage>
        <taxon>Eukaryota</taxon>
        <taxon>Fungi</taxon>
        <taxon>Fungi incertae sedis</taxon>
        <taxon>Mucoromycota</taxon>
        <taxon>Glomeromycotina</taxon>
        <taxon>Glomeromycetes</taxon>
        <taxon>Glomerales</taxon>
        <taxon>Glomeraceae</taxon>
        <taxon>Rhizophagus</taxon>
    </lineage>
</organism>
<sequence length="94" mass="11073">MAYLLIFRLTRLRELYQVLYHNIRWGKKGDNYFMLYFSILINTSNFHKSNSTSVSAQRCPPGCLPIKIPSGCYFGVAQKTIFIKQYVLRRTMLQ</sequence>
<gene>
    <name evidence="1" type="ORF">GLOINDRAFT_237</name>
</gene>
<protein>
    <submittedName>
        <fullName evidence="1">Uncharacterized protein</fullName>
    </submittedName>
</protein>